<feature type="non-terminal residue" evidence="2">
    <location>
        <position position="183"/>
    </location>
</feature>
<proteinExistence type="predicted"/>
<evidence type="ECO:0000256" key="1">
    <source>
        <dbReference type="SAM" id="MobiDB-lite"/>
    </source>
</evidence>
<dbReference type="AlphaFoldDB" id="A0A0B7BXR5"/>
<gene>
    <name evidence="2" type="primary">ORF216862</name>
</gene>
<sequence>EQERYERGYEDERYEEENEDERYKGGNEEDIYEGHEEERYEEEIEDKEEINDYVDAQFRDVYVIDYKPSTEQVAPVNYTQTISPRPVPQLPADDIPVIIAQRPHTFQRTASEEQFAKLEQGNIMSPTLRAPPSQIIKGNKYSKNRITPSPKEKVSESVVVQENVSAVVQSFLTSSPAVPIAAS</sequence>
<dbReference type="EMBL" id="HACG01050908">
    <property type="protein sequence ID" value="CEK97773.1"/>
    <property type="molecule type" value="Transcribed_RNA"/>
</dbReference>
<feature type="region of interest" description="Disordered" evidence="1">
    <location>
        <begin position="1"/>
        <end position="28"/>
    </location>
</feature>
<feature type="region of interest" description="Disordered" evidence="1">
    <location>
        <begin position="126"/>
        <end position="154"/>
    </location>
</feature>
<evidence type="ECO:0000313" key="2">
    <source>
        <dbReference type="EMBL" id="CEK97773.1"/>
    </source>
</evidence>
<name>A0A0B7BXR5_9EUPU</name>
<feature type="non-terminal residue" evidence="2">
    <location>
        <position position="1"/>
    </location>
</feature>
<accession>A0A0B7BXR5</accession>
<reference evidence="2" key="1">
    <citation type="submission" date="2014-12" db="EMBL/GenBank/DDBJ databases">
        <title>Insight into the proteome of Arion vulgaris.</title>
        <authorList>
            <person name="Aradska J."/>
            <person name="Bulat T."/>
            <person name="Smidak R."/>
            <person name="Sarate P."/>
            <person name="Gangsoo J."/>
            <person name="Sialana F."/>
            <person name="Bilban M."/>
            <person name="Lubec G."/>
        </authorList>
    </citation>
    <scope>NUCLEOTIDE SEQUENCE</scope>
    <source>
        <tissue evidence="2">Skin</tissue>
    </source>
</reference>
<organism evidence="2">
    <name type="scientific">Arion vulgaris</name>
    <dbReference type="NCBI Taxonomy" id="1028688"/>
    <lineage>
        <taxon>Eukaryota</taxon>
        <taxon>Metazoa</taxon>
        <taxon>Spiralia</taxon>
        <taxon>Lophotrochozoa</taxon>
        <taxon>Mollusca</taxon>
        <taxon>Gastropoda</taxon>
        <taxon>Heterobranchia</taxon>
        <taxon>Euthyneura</taxon>
        <taxon>Panpulmonata</taxon>
        <taxon>Eupulmonata</taxon>
        <taxon>Stylommatophora</taxon>
        <taxon>Helicina</taxon>
        <taxon>Arionoidea</taxon>
        <taxon>Arionidae</taxon>
        <taxon>Arion</taxon>
    </lineage>
</organism>
<protein>
    <submittedName>
        <fullName evidence="2">Uncharacterized protein</fullName>
    </submittedName>
</protein>
<feature type="compositionally biased region" description="Basic and acidic residues" evidence="1">
    <location>
        <begin position="1"/>
        <end position="11"/>
    </location>
</feature>